<evidence type="ECO:0000313" key="3">
    <source>
        <dbReference type="Proteomes" id="UP000231702"/>
    </source>
</evidence>
<dbReference type="CDD" id="cd00093">
    <property type="entry name" value="HTH_XRE"/>
    <property type="match status" value="1"/>
</dbReference>
<feature type="domain" description="HTH cro/C1-type" evidence="1">
    <location>
        <begin position="48"/>
        <end position="94"/>
    </location>
</feature>
<name>A0ABX4MK38_9RHOB</name>
<dbReference type="Proteomes" id="UP000231702">
    <property type="component" value="Unassembled WGS sequence"/>
</dbReference>
<sequence length="117" mass="13593">MPNYMASRKPYVCRMRQNSWQSSLPKMENRAPFLDIAERIRWHRATTGMNQTDYAKRAGIKRSQLSNWETGHQRISIDGARALRKTYGLSLDFIYEGIADTLPMTLRNAWLDKPSVS</sequence>
<dbReference type="EMBL" id="PGTD01000021">
    <property type="protein sequence ID" value="PJE26506.1"/>
    <property type="molecule type" value="Genomic_DNA"/>
</dbReference>
<protein>
    <submittedName>
        <fullName evidence="2">XRE family transcriptional regulator</fullName>
    </submittedName>
</protein>
<dbReference type="InterPro" id="IPR010982">
    <property type="entry name" value="Lambda_DNA-bd_dom_sf"/>
</dbReference>
<proteinExistence type="predicted"/>
<evidence type="ECO:0000259" key="1">
    <source>
        <dbReference type="PROSITE" id="PS50943"/>
    </source>
</evidence>
<keyword evidence="3" id="KW-1185">Reference proteome</keyword>
<comment type="caution">
    <text evidence="2">The sequence shown here is derived from an EMBL/GenBank/DDBJ whole genome shotgun (WGS) entry which is preliminary data.</text>
</comment>
<reference evidence="2 3" key="1">
    <citation type="journal article" date="2018" name="Int. J. Syst. Evol. Microbiol.">
        <title>Pseudooceanicola lipolyticus sp. nov., a marine alphaproteobacterium, reclassification of Oceanicola flagellatus as Pseudooceanicola flagellatus comb. nov. and emended description of the genus Pseudooceanicola.</title>
        <authorList>
            <person name="Huang M.-M."/>
            <person name="Guo L.-L."/>
            <person name="Wu Y.-H."/>
            <person name="Lai Q.-L."/>
            <person name="Shao Z.-Z."/>
            <person name="Wang C.-S."/>
            <person name="Wu M."/>
            <person name="Xu X.-W."/>
        </authorList>
    </citation>
    <scope>NUCLEOTIDE SEQUENCE [LARGE SCALE GENOMIC DNA]</scope>
    <source>
        <strain evidence="2 3">Ar-45</strain>
    </source>
</reference>
<dbReference type="PROSITE" id="PS50943">
    <property type="entry name" value="HTH_CROC1"/>
    <property type="match status" value="1"/>
</dbReference>
<dbReference type="SMART" id="SM00530">
    <property type="entry name" value="HTH_XRE"/>
    <property type="match status" value="1"/>
</dbReference>
<organism evidence="2 3">
    <name type="scientific">Pseudooceanicola antarcticus</name>
    <dbReference type="NCBI Taxonomy" id="1247613"/>
    <lineage>
        <taxon>Bacteria</taxon>
        <taxon>Pseudomonadati</taxon>
        <taxon>Pseudomonadota</taxon>
        <taxon>Alphaproteobacteria</taxon>
        <taxon>Rhodobacterales</taxon>
        <taxon>Paracoccaceae</taxon>
        <taxon>Pseudooceanicola</taxon>
    </lineage>
</organism>
<dbReference type="RefSeq" id="WP_097147562.1">
    <property type="nucleotide sequence ID" value="NZ_PGTD01000021.1"/>
</dbReference>
<dbReference type="Pfam" id="PF01381">
    <property type="entry name" value="HTH_3"/>
    <property type="match status" value="1"/>
</dbReference>
<gene>
    <name evidence="2" type="ORF">CVM39_17505</name>
</gene>
<evidence type="ECO:0000313" key="2">
    <source>
        <dbReference type="EMBL" id="PJE26506.1"/>
    </source>
</evidence>
<dbReference type="InterPro" id="IPR001387">
    <property type="entry name" value="Cro/C1-type_HTH"/>
</dbReference>
<dbReference type="SUPFAM" id="SSF47413">
    <property type="entry name" value="lambda repressor-like DNA-binding domains"/>
    <property type="match status" value="1"/>
</dbReference>
<dbReference type="Gene3D" id="1.10.260.40">
    <property type="entry name" value="lambda repressor-like DNA-binding domains"/>
    <property type="match status" value="1"/>
</dbReference>
<accession>A0ABX4MK38</accession>